<reference evidence="5 6" key="1">
    <citation type="journal article" date="2016" name="Nat. Commun.">
        <title>Thousands of microbial genomes shed light on interconnected biogeochemical processes in an aquifer system.</title>
        <authorList>
            <person name="Anantharaman K."/>
            <person name="Brown C.T."/>
            <person name="Hug L.A."/>
            <person name="Sharon I."/>
            <person name="Castelle C.J."/>
            <person name="Probst A.J."/>
            <person name="Thomas B.C."/>
            <person name="Singh A."/>
            <person name="Wilkins M.J."/>
            <person name="Karaoz U."/>
            <person name="Brodie E.L."/>
            <person name="Williams K.H."/>
            <person name="Hubbard S.S."/>
            <person name="Banfield J.F."/>
        </authorList>
    </citation>
    <scope>NUCLEOTIDE SEQUENCE [LARGE SCALE GENOMIC DNA]</scope>
</reference>
<feature type="binding site" evidence="2">
    <location>
        <begin position="184"/>
        <end position="191"/>
    </location>
    <ligand>
        <name>ATP</name>
        <dbReference type="ChEBI" id="CHEBI:30616"/>
    </ligand>
</feature>
<sequence>MIYIPLAYFDRIDQKLRKLESLRPLPASAVKKLREQFEIEMTYNSNAIEGNSLTLKETYLVIHEGITIKGKPLKDHLEAKDHQVALEFLYDLIQYNSQPTLSEHLIRTLHQLVMKKTDEEYAGKYRSSNVLIGGADHTPPDALQVPIEMNNLMKWFIEKQKKLHPIELSALLHHKLVYIHPFFDGNGRTSRLVMNIVLMRKGYPLVVIQKNDRKKYYQVLNQADKENYLPLIKFIAQTVERSLDIYLKTLTPITQIREQFLLLSKISPKTPYSTKYLNLLARQGKLEAHKQGRNWLTSVEAVNRYIQKRERQRIVKSVENQC</sequence>
<gene>
    <name evidence="5" type="ORF">A3J15_02785</name>
</gene>
<feature type="domain" description="Fido" evidence="4">
    <location>
        <begin position="101"/>
        <end position="237"/>
    </location>
</feature>
<dbReference type="Pfam" id="PF02661">
    <property type="entry name" value="Fic"/>
    <property type="match status" value="1"/>
</dbReference>
<feature type="active site" evidence="1">
    <location>
        <position position="180"/>
    </location>
</feature>
<evidence type="ECO:0000259" key="4">
    <source>
        <dbReference type="PROSITE" id="PS51459"/>
    </source>
</evidence>
<evidence type="ECO:0000256" key="2">
    <source>
        <dbReference type="PIRSR" id="PIRSR640198-2"/>
    </source>
</evidence>
<organism evidence="5 6">
    <name type="scientific">Candidatus Roizmanbacteria bacterium RIFCSPLOWO2_02_FULL_38_10</name>
    <dbReference type="NCBI Taxonomy" id="1802074"/>
    <lineage>
        <taxon>Bacteria</taxon>
        <taxon>Candidatus Roizmaniibacteriota</taxon>
    </lineage>
</organism>
<name>A0A1F7JKL3_9BACT</name>
<dbReference type="Proteomes" id="UP000176376">
    <property type="component" value="Unassembled WGS sequence"/>
</dbReference>
<dbReference type="AlphaFoldDB" id="A0A1F7JKL3"/>
<dbReference type="EMBL" id="MGAY01000046">
    <property type="protein sequence ID" value="OGK56145.1"/>
    <property type="molecule type" value="Genomic_DNA"/>
</dbReference>
<dbReference type="PANTHER" id="PTHR13504">
    <property type="entry name" value="FIDO DOMAIN-CONTAINING PROTEIN DDB_G0283145"/>
    <property type="match status" value="1"/>
</dbReference>
<proteinExistence type="predicted"/>
<feature type="binding site" evidence="2">
    <location>
        <begin position="216"/>
        <end position="217"/>
    </location>
    <ligand>
        <name>ATP</name>
        <dbReference type="ChEBI" id="CHEBI:30616"/>
    </ligand>
</feature>
<dbReference type="InterPro" id="IPR036597">
    <property type="entry name" value="Fido-like_dom_sf"/>
</dbReference>
<comment type="caution">
    <text evidence="5">The sequence shown here is derived from an EMBL/GenBank/DDBJ whole genome shotgun (WGS) entry which is preliminary data.</text>
</comment>
<evidence type="ECO:0000313" key="6">
    <source>
        <dbReference type="Proteomes" id="UP000176376"/>
    </source>
</evidence>
<dbReference type="STRING" id="1802074.A3J15_02785"/>
<dbReference type="SUPFAM" id="SSF140931">
    <property type="entry name" value="Fic-like"/>
    <property type="match status" value="1"/>
</dbReference>
<keyword evidence="2" id="KW-0067">ATP-binding</keyword>
<evidence type="ECO:0000256" key="3">
    <source>
        <dbReference type="PIRSR" id="PIRSR640198-3"/>
    </source>
</evidence>
<dbReference type="PROSITE" id="PS51459">
    <property type="entry name" value="FIDO"/>
    <property type="match status" value="1"/>
</dbReference>
<evidence type="ECO:0000313" key="5">
    <source>
        <dbReference type="EMBL" id="OGK56145.1"/>
    </source>
</evidence>
<evidence type="ECO:0000256" key="1">
    <source>
        <dbReference type="PIRSR" id="PIRSR640198-1"/>
    </source>
</evidence>
<accession>A0A1F7JKL3</accession>
<feature type="site" description="Important for autoinhibition of adenylyltransferase activity" evidence="3">
    <location>
        <position position="49"/>
    </location>
</feature>
<dbReference type="PANTHER" id="PTHR13504:SF38">
    <property type="entry name" value="FIDO DOMAIN-CONTAINING PROTEIN"/>
    <property type="match status" value="1"/>
</dbReference>
<protein>
    <submittedName>
        <fullName evidence="5">Cell filamentation protein Fic</fullName>
    </submittedName>
</protein>
<dbReference type="InterPro" id="IPR040198">
    <property type="entry name" value="Fido_containing"/>
</dbReference>
<dbReference type="InterPro" id="IPR003812">
    <property type="entry name" value="Fido"/>
</dbReference>
<keyword evidence="2" id="KW-0547">Nucleotide-binding</keyword>
<dbReference type="GO" id="GO:0005524">
    <property type="term" value="F:ATP binding"/>
    <property type="evidence" value="ECO:0007669"/>
    <property type="project" value="UniProtKB-KW"/>
</dbReference>
<dbReference type="Gene3D" id="1.10.3290.10">
    <property type="entry name" value="Fido-like domain"/>
    <property type="match status" value="1"/>
</dbReference>